<dbReference type="RefSeq" id="WP_281481278.1">
    <property type="nucleotide sequence ID" value="NZ_CP124543.1"/>
</dbReference>
<keyword evidence="6" id="KW-0482">Metalloprotease</keyword>
<reference evidence="6 7" key="1">
    <citation type="journal article" date="2023" name="Limnol Oceanogr Lett">
        <title>Environmental adaptations by the intertidal Antarctic cyanobacterium Halotia branconii CENA392 as revealed using long-read genome sequencing.</title>
        <authorList>
            <person name="Dextro R.B."/>
            <person name="Delbaje E."/>
            <person name="Freitas P.N.N."/>
            <person name="Geraldes V."/>
            <person name="Pinto E."/>
            <person name="Long P.F."/>
            <person name="Fiore M.F."/>
        </authorList>
    </citation>
    <scope>NUCLEOTIDE SEQUENCE [LARGE SCALE GENOMIC DNA]</scope>
    <source>
        <strain evidence="6 7">CENA392</strain>
    </source>
</reference>
<feature type="compositionally biased region" description="Polar residues" evidence="1">
    <location>
        <begin position="149"/>
        <end position="163"/>
    </location>
</feature>
<feature type="region of interest" description="Disordered" evidence="1">
    <location>
        <begin position="57"/>
        <end position="78"/>
    </location>
</feature>
<keyword evidence="7" id="KW-1185">Reference proteome</keyword>
<evidence type="ECO:0000313" key="7">
    <source>
        <dbReference type="Proteomes" id="UP001223520"/>
    </source>
</evidence>
<dbReference type="InterPro" id="IPR033428">
    <property type="entry name" value="DUF5118"/>
</dbReference>
<evidence type="ECO:0000259" key="4">
    <source>
        <dbReference type="Pfam" id="PF17148"/>
    </source>
</evidence>
<sequence>MKRVTFYVILLHSLFLGISNANAKSLPNNKINTVLSTNQKAEEQKCFRSQEEKLPRVSSTVGGLPSKQNSLKDTQGTGTRLITSFPSAPCPRSLSALRLTSTTLSTSRSGAVAEVLPPASSLWVINHDQQPQQQPFTWVVKDTNKAGQQPFLQTENTTIKSQSKPNTNKKTPKKDDLEEFDEVIKDTKKQGGLFTLYRNQEKNKIYLEIKPEQLDKNYLATATLESGIGEKGIYSGMPLQDFLFYWQRVDDNLHFVVRNVNFRTRDGDPQARSLARSFSDSVLYSIPIKSIHPERKTLLVDLGDLLLKDLAGLSLSLGISASTDDSYFGNAKAFPQNLEIESVLNFSNSSGSKKDIPDFAVLADGRGFTLRVHYSLSELPDNDYRPRLADERVGYFVTAYQDLTKDDRSDPFVRYINRWNLEKQNPKAAISPPKKQIIFWIDNAVPLEYRDAIKEGVLMWNKAFLKAGFKDAIEVRQMPDNATWDPSDIRYNTIRWINTVDGYFAMGPSRVNPLTGEILDADILVDASFVRALKSEYRQIVQPNQMSTRTSLSALMQNRLLCANSLGDKENKNEEEEQSESKKLFPQLSKMASEYDLCYGMEAANQFAFGSMAMTLLQDTTASQDELKEYIHQYLRLIIAHEVGHTLGLRHNFRGSTLLPPQEMNNTEITRAKGLTTSVMDYIPPNIAPQGTKQGDYFPNMVGVYDDWAIKYGYIPTQATSPIAEKPILQEIADQSYNQPELSYSTDEDVYDLDPTADAWDNSSNVLLYSRWQLDNSRLMWEQLNKRFPVAGESYSDLSDRFSTVLNSYFQQIYYTSKYIGGQSFHRVKPSEASSSKAQQQRLPFEAVPVEEQRQALETLQKYMFAEGALNFSPELLNKLAPSRWRHWGTSPQVGRLDYPISELILFMQSSVLRDLLSADRLFRLKDIELKTQQGEALTLPELFDTLQSGIWTEVLKPKGEPLKITSMRRGLQREYLDLLSSMVLRKKYVPEDARTLAWYKLGQLDDKLKQVNSSDEYTKAHILETRDRIDKILNAPLRGN</sequence>
<dbReference type="Pfam" id="PF17162">
    <property type="entry name" value="DUF5118"/>
    <property type="match status" value="1"/>
</dbReference>
<feature type="domain" description="DUF5118" evidence="5">
    <location>
        <begin position="179"/>
        <end position="225"/>
    </location>
</feature>
<dbReference type="EMBL" id="CP124543">
    <property type="protein sequence ID" value="WGV23949.1"/>
    <property type="molecule type" value="Genomic_DNA"/>
</dbReference>
<keyword evidence="6" id="KW-0378">Hydrolase</keyword>
<protein>
    <submittedName>
        <fullName evidence="6">Zinc-dependent metalloprotease</fullName>
    </submittedName>
</protein>
<dbReference type="InterPro" id="IPR024079">
    <property type="entry name" value="MetalloPept_cat_dom_sf"/>
</dbReference>
<keyword evidence="2" id="KW-0732">Signal</keyword>
<feature type="chain" id="PRO_5042472436" evidence="2">
    <location>
        <begin position="24"/>
        <end position="1041"/>
    </location>
</feature>
<evidence type="ECO:0000259" key="5">
    <source>
        <dbReference type="Pfam" id="PF17162"/>
    </source>
</evidence>
<dbReference type="InterPro" id="IPR033413">
    <property type="entry name" value="DUF5117"/>
</dbReference>
<proteinExistence type="predicted"/>
<gene>
    <name evidence="6" type="ORF">QI031_19330</name>
</gene>
<dbReference type="Proteomes" id="UP001223520">
    <property type="component" value="Chromosome"/>
</dbReference>
<evidence type="ECO:0000313" key="6">
    <source>
        <dbReference type="EMBL" id="WGV23949.1"/>
    </source>
</evidence>
<dbReference type="Gene3D" id="3.40.390.10">
    <property type="entry name" value="Collagenase (Catalytic Domain)"/>
    <property type="match status" value="1"/>
</dbReference>
<dbReference type="GO" id="GO:0008237">
    <property type="term" value="F:metallopeptidase activity"/>
    <property type="evidence" value="ECO:0007669"/>
    <property type="project" value="UniProtKB-KW"/>
</dbReference>
<feature type="domain" description="EcxA zinc-binding" evidence="3">
    <location>
        <begin position="625"/>
        <end position="957"/>
    </location>
</feature>
<organism evidence="6 7">
    <name type="scientific">Halotia branconii CENA392</name>
    <dbReference type="NCBI Taxonomy" id="1539056"/>
    <lineage>
        <taxon>Bacteria</taxon>
        <taxon>Bacillati</taxon>
        <taxon>Cyanobacteriota</taxon>
        <taxon>Cyanophyceae</taxon>
        <taxon>Nostocales</taxon>
        <taxon>Nodulariaceae</taxon>
        <taxon>Halotia</taxon>
    </lineage>
</organism>
<dbReference type="CDD" id="cd04276">
    <property type="entry name" value="ZnMc_MMP_like_2"/>
    <property type="match status" value="1"/>
</dbReference>
<feature type="signal peptide" evidence="2">
    <location>
        <begin position="1"/>
        <end position="23"/>
    </location>
</feature>
<keyword evidence="6" id="KW-0645">Protease</keyword>
<dbReference type="SUPFAM" id="SSF55486">
    <property type="entry name" value="Metalloproteases ('zincins'), catalytic domain"/>
    <property type="match status" value="1"/>
</dbReference>
<name>A0AAJ6NP59_9CYAN</name>
<feature type="region of interest" description="Disordered" evidence="1">
    <location>
        <begin position="149"/>
        <end position="175"/>
    </location>
</feature>
<dbReference type="Pfam" id="PF16313">
    <property type="entry name" value="DUF4953"/>
    <property type="match status" value="1"/>
</dbReference>
<evidence type="ECO:0000256" key="2">
    <source>
        <dbReference type="SAM" id="SignalP"/>
    </source>
</evidence>
<dbReference type="InterPro" id="IPR032534">
    <property type="entry name" value="EcxA_zinc-bd"/>
</dbReference>
<evidence type="ECO:0000259" key="3">
    <source>
        <dbReference type="Pfam" id="PF16313"/>
    </source>
</evidence>
<dbReference type="KEGG" id="hbq:QI031_19330"/>
<feature type="domain" description="DUF5117" evidence="4">
    <location>
        <begin position="236"/>
        <end position="423"/>
    </location>
</feature>
<dbReference type="Pfam" id="PF17148">
    <property type="entry name" value="DUF5117"/>
    <property type="match status" value="1"/>
</dbReference>
<accession>A0AAJ6NP59</accession>
<dbReference type="PANTHER" id="PTHR38478">
    <property type="entry name" value="PEPTIDASE M1A AND M12B"/>
    <property type="match status" value="1"/>
</dbReference>
<dbReference type="AlphaFoldDB" id="A0AAJ6NP59"/>
<dbReference type="PANTHER" id="PTHR38478:SF1">
    <property type="entry name" value="ZINC DEPENDENT METALLOPROTEASE DOMAIN LIPOPROTEIN"/>
    <property type="match status" value="1"/>
</dbReference>
<dbReference type="InterPro" id="IPR034032">
    <property type="entry name" value="Zn_MMP-like_bac"/>
</dbReference>
<evidence type="ECO:0000256" key="1">
    <source>
        <dbReference type="SAM" id="MobiDB-lite"/>
    </source>
</evidence>